<dbReference type="EMBL" id="RJUL01000006">
    <property type="protein sequence ID" value="ROQ25011.1"/>
    <property type="molecule type" value="Genomic_DNA"/>
</dbReference>
<keyword evidence="7 9" id="KW-1133">Transmembrane helix</keyword>
<sequence length="143" mass="16379">MWELVRDGYRLLKHWPVRRSLMLRFPLTQTVLLAKGLLYYLPGMTFAWLLVSFNLNHQSLSPLQGMMALLMLSLPLQGLLWLGREGRKPLSPGDRHWLAQLSERMKGQGIKPSVKLEGARYLELALAMEQAFSKGDKAFGRTE</sequence>
<gene>
    <name evidence="10" type="ORF">EDC28_106261</name>
</gene>
<evidence type="ECO:0000256" key="2">
    <source>
        <dbReference type="ARBA" id="ARBA00009474"/>
    </source>
</evidence>
<organism evidence="10 11">
    <name type="scientific">Gallaecimonas pentaromativorans</name>
    <dbReference type="NCBI Taxonomy" id="584787"/>
    <lineage>
        <taxon>Bacteria</taxon>
        <taxon>Pseudomonadati</taxon>
        <taxon>Pseudomonadota</taxon>
        <taxon>Gammaproteobacteria</taxon>
        <taxon>Enterobacterales</taxon>
        <taxon>Gallaecimonadaceae</taxon>
        <taxon>Gallaecimonas</taxon>
    </lineage>
</organism>
<protein>
    <recommendedName>
        <fullName evidence="3">UPF0208 membrane protein YfbV</fullName>
    </recommendedName>
</protein>
<dbReference type="STRING" id="584787.GCA_001247655_03943"/>
<keyword evidence="5" id="KW-0997">Cell inner membrane</keyword>
<dbReference type="Proteomes" id="UP000268033">
    <property type="component" value="Unassembled WGS sequence"/>
</dbReference>
<comment type="similarity">
    <text evidence="2">Belongs to the UPF0208 family.</text>
</comment>
<proteinExistence type="inferred from homology"/>
<evidence type="ECO:0000256" key="4">
    <source>
        <dbReference type="ARBA" id="ARBA00022475"/>
    </source>
</evidence>
<dbReference type="InterPro" id="IPR007334">
    <property type="entry name" value="UPF0208"/>
</dbReference>
<comment type="caution">
    <text evidence="10">The sequence shown here is derived from an EMBL/GenBank/DDBJ whole genome shotgun (WGS) entry which is preliminary data.</text>
</comment>
<evidence type="ECO:0000313" key="10">
    <source>
        <dbReference type="EMBL" id="ROQ25011.1"/>
    </source>
</evidence>
<evidence type="ECO:0000256" key="1">
    <source>
        <dbReference type="ARBA" id="ARBA00004429"/>
    </source>
</evidence>
<evidence type="ECO:0000256" key="3">
    <source>
        <dbReference type="ARBA" id="ARBA00018831"/>
    </source>
</evidence>
<dbReference type="RefSeq" id="WP_050659402.1">
    <property type="nucleotide sequence ID" value="NZ_JBLXAC010000006.1"/>
</dbReference>
<comment type="subcellular location">
    <subcellularLocation>
        <location evidence="1">Cell inner membrane</location>
        <topology evidence="1">Multi-pass membrane protein</topology>
    </subcellularLocation>
</comment>
<reference evidence="10 11" key="1">
    <citation type="submission" date="2018-11" db="EMBL/GenBank/DDBJ databases">
        <title>Genomic Encyclopedia of Type Strains, Phase IV (KMG-IV): sequencing the most valuable type-strain genomes for metagenomic binning, comparative biology and taxonomic classification.</title>
        <authorList>
            <person name="Goeker M."/>
        </authorList>
    </citation>
    <scope>NUCLEOTIDE SEQUENCE [LARGE SCALE GENOMIC DNA]</scope>
    <source>
        <strain evidence="10 11">DSM 21945</strain>
    </source>
</reference>
<evidence type="ECO:0000313" key="11">
    <source>
        <dbReference type="Proteomes" id="UP000268033"/>
    </source>
</evidence>
<dbReference type="Pfam" id="PF04217">
    <property type="entry name" value="DUF412"/>
    <property type="match status" value="1"/>
</dbReference>
<dbReference type="AlphaFoldDB" id="A0A3N1PCA6"/>
<dbReference type="OrthoDB" id="7062978at2"/>
<evidence type="ECO:0000256" key="9">
    <source>
        <dbReference type="SAM" id="Phobius"/>
    </source>
</evidence>
<name>A0A3N1PCA6_9GAMM</name>
<keyword evidence="8 9" id="KW-0472">Membrane</keyword>
<keyword evidence="11" id="KW-1185">Reference proteome</keyword>
<evidence type="ECO:0000256" key="5">
    <source>
        <dbReference type="ARBA" id="ARBA00022519"/>
    </source>
</evidence>
<accession>A0A3N1PCA6</accession>
<evidence type="ECO:0000256" key="8">
    <source>
        <dbReference type="ARBA" id="ARBA00023136"/>
    </source>
</evidence>
<evidence type="ECO:0000256" key="6">
    <source>
        <dbReference type="ARBA" id="ARBA00022692"/>
    </source>
</evidence>
<feature type="transmembrane region" description="Helical" evidence="9">
    <location>
        <begin position="61"/>
        <end position="82"/>
    </location>
</feature>
<keyword evidence="6 9" id="KW-0812">Transmembrane</keyword>
<evidence type="ECO:0000256" key="7">
    <source>
        <dbReference type="ARBA" id="ARBA00022989"/>
    </source>
</evidence>
<dbReference type="GO" id="GO:0005886">
    <property type="term" value="C:plasma membrane"/>
    <property type="evidence" value="ECO:0007669"/>
    <property type="project" value="UniProtKB-SubCell"/>
</dbReference>
<keyword evidence="4" id="KW-1003">Cell membrane</keyword>